<dbReference type="RefSeq" id="WP_252170340.1">
    <property type="nucleotide sequence ID" value="NZ_CP086395.1"/>
</dbReference>
<dbReference type="InterPro" id="IPR025589">
    <property type="entry name" value="Toprim_C_rpt"/>
</dbReference>
<dbReference type="KEGG" id="lfo:LMK00_04250"/>
<accession>A0A9Q8Y373</accession>
<dbReference type="AlphaFoldDB" id="A0A9Q8Y373"/>
<dbReference type="Proteomes" id="UP001056730">
    <property type="component" value="Chromosome"/>
</dbReference>
<proteinExistence type="predicted"/>
<protein>
    <submittedName>
        <fullName evidence="1">Uncharacterized protein</fullName>
    </submittedName>
</protein>
<organism evidence="1 2">
    <name type="scientific">Lactococcus formosensis</name>
    <dbReference type="NCBI Taxonomy" id="1281486"/>
    <lineage>
        <taxon>Bacteria</taxon>
        <taxon>Bacillati</taxon>
        <taxon>Bacillota</taxon>
        <taxon>Bacilli</taxon>
        <taxon>Lactobacillales</taxon>
        <taxon>Streptococcaceae</taxon>
        <taxon>Lactococcus</taxon>
    </lineage>
</organism>
<name>A0A9Q8Y373_9LACT</name>
<evidence type="ECO:0000313" key="2">
    <source>
        <dbReference type="Proteomes" id="UP001056730"/>
    </source>
</evidence>
<dbReference type="Pfam" id="PF13342">
    <property type="entry name" value="Toprim_Crpt"/>
    <property type="match status" value="1"/>
</dbReference>
<gene>
    <name evidence="1" type="ORF">LMK00_04250</name>
</gene>
<dbReference type="EMBL" id="CP086395">
    <property type="protein sequence ID" value="USJ21223.1"/>
    <property type="molecule type" value="Genomic_DNA"/>
</dbReference>
<evidence type="ECO:0000313" key="1">
    <source>
        <dbReference type="EMBL" id="USJ21223.1"/>
    </source>
</evidence>
<reference evidence="1" key="1">
    <citation type="journal article" date="2022" name="Front. Microbiol.">
        <title>Feed Insects as a Reservoir of Granadaene-Producing Lactococci.</title>
        <authorList>
            <person name="Neuzil-Bunesova V."/>
            <person name="Ramirez Garcia A."/>
            <person name="Modrackova N."/>
            <person name="Makovska M."/>
            <person name="Sabolova M."/>
            <person name="Sproer C."/>
            <person name="Bunk B."/>
            <person name="Blom J."/>
            <person name="Schwab C."/>
        </authorList>
    </citation>
    <scope>NUCLEOTIDE SEQUENCE</scope>
    <source>
        <strain evidence="1">I4/6O</strain>
    </source>
</reference>
<sequence>MSDYNKRLILRYVKENGYLDREMYQAVLLSLDLKENGISVSMSNAVAYGKHLIGETAKIDVNVYNKLVSLSKNIWRLRNISTKEEEDELHCPLCHRPVRVMQEHVVCENNLLKNKRSCPFYFPRTFVQHTFNEEEIKLLLEGKVTPVITDFQRKDQTTFQARVYLNKENKLEFYSKKKTNYIKSQVKTDF</sequence>